<evidence type="ECO:0000313" key="3">
    <source>
        <dbReference type="EMBL" id="MBO2990325.1"/>
    </source>
</evidence>
<dbReference type="PIRSF" id="PIRSF002741">
    <property type="entry name" value="MppA"/>
    <property type="match status" value="1"/>
</dbReference>
<dbReference type="InterPro" id="IPR030678">
    <property type="entry name" value="Peptide/Ni-bd"/>
</dbReference>
<feature type="transmembrane region" description="Helical" evidence="1">
    <location>
        <begin position="25"/>
        <end position="45"/>
    </location>
</feature>
<dbReference type="Gene3D" id="3.10.105.10">
    <property type="entry name" value="Dipeptide-binding Protein, Domain 3"/>
    <property type="match status" value="1"/>
</dbReference>
<comment type="caution">
    <text evidence="3">The sequence shown here is derived from an EMBL/GenBank/DDBJ whole genome shotgun (WGS) entry which is preliminary data.</text>
</comment>
<dbReference type="GO" id="GO:0015833">
    <property type="term" value="P:peptide transport"/>
    <property type="evidence" value="ECO:0007669"/>
    <property type="project" value="TreeGrafter"/>
</dbReference>
<accession>A0A939QGA8</accession>
<feature type="domain" description="Solute-binding protein family 5" evidence="2">
    <location>
        <begin position="97"/>
        <end position="416"/>
    </location>
</feature>
<dbReference type="EMBL" id="JAGFBF010000005">
    <property type="protein sequence ID" value="MBO2990325.1"/>
    <property type="molecule type" value="Genomic_DNA"/>
</dbReference>
<dbReference type="InterPro" id="IPR000914">
    <property type="entry name" value="SBP_5_dom"/>
</dbReference>
<evidence type="ECO:0000256" key="1">
    <source>
        <dbReference type="SAM" id="Phobius"/>
    </source>
</evidence>
<evidence type="ECO:0000259" key="2">
    <source>
        <dbReference type="Pfam" id="PF00496"/>
    </source>
</evidence>
<dbReference type="AlphaFoldDB" id="A0A939QGA8"/>
<keyword evidence="4" id="KW-1185">Reference proteome</keyword>
<keyword evidence="1" id="KW-1133">Transmembrane helix</keyword>
<evidence type="ECO:0000313" key="4">
    <source>
        <dbReference type="Proteomes" id="UP000668403"/>
    </source>
</evidence>
<name>A0A939QGA8_9MICO</name>
<dbReference type="PANTHER" id="PTHR30290">
    <property type="entry name" value="PERIPLASMIC BINDING COMPONENT OF ABC TRANSPORTER"/>
    <property type="match status" value="1"/>
</dbReference>
<dbReference type="GO" id="GO:1904680">
    <property type="term" value="F:peptide transmembrane transporter activity"/>
    <property type="evidence" value="ECO:0007669"/>
    <property type="project" value="TreeGrafter"/>
</dbReference>
<protein>
    <submittedName>
        <fullName evidence="3">ABC transporter substrate-binding protein</fullName>
    </submittedName>
</protein>
<keyword evidence="1" id="KW-0812">Transmembrane</keyword>
<dbReference type="RefSeq" id="WP_208239230.1">
    <property type="nucleotide sequence ID" value="NZ_BAAAQU010000002.1"/>
</dbReference>
<proteinExistence type="predicted"/>
<organism evidence="3 4">
    <name type="scientific">Leucobacter tardus</name>
    <dbReference type="NCBI Taxonomy" id="501483"/>
    <lineage>
        <taxon>Bacteria</taxon>
        <taxon>Bacillati</taxon>
        <taxon>Actinomycetota</taxon>
        <taxon>Actinomycetes</taxon>
        <taxon>Micrococcales</taxon>
        <taxon>Microbacteriaceae</taxon>
        <taxon>Leucobacter</taxon>
    </lineage>
</organism>
<dbReference type="GO" id="GO:0042597">
    <property type="term" value="C:periplasmic space"/>
    <property type="evidence" value="ECO:0007669"/>
    <property type="project" value="UniProtKB-ARBA"/>
</dbReference>
<dbReference type="Gene3D" id="3.40.190.10">
    <property type="entry name" value="Periplasmic binding protein-like II"/>
    <property type="match status" value="1"/>
</dbReference>
<dbReference type="Pfam" id="PF00496">
    <property type="entry name" value="SBP_bac_5"/>
    <property type="match status" value="1"/>
</dbReference>
<keyword evidence="1" id="KW-0472">Membrane</keyword>
<dbReference type="InterPro" id="IPR039424">
    <property type="entry name" value="SBP_5"/>
</dbReference>
<gene>
    <name evidence="3" type="ORF">J4H85_10015</name>
</gene>
<dbReference type="GO" id="GO:0043190">
    <property type="term" value="C:ATP-binding cassette (ABC) transporter complex"/>
    <property type="evidence" value="ECO:0007669"/>
    <property type="project" value="InterPro"/>
</dbReference>
<dbReference type="SUPFAM" id="SSF53850">
    <property type="entry name" value="Periplasmic binding protein-like II"/>
    <property type="match status" value="1"/>
</dbReference>
<reference evidence="3" key="1">
    <citation type="submission" date="2021-03" db="EMBL/GenBank/DDBJ databases">
        <title>Leucobacter chromiisoli sp. nov., isolated from chromium-containing soil of chemical plant.</title>
        <authorList>
            <person name="Xu Z."/>
        </authorList>
    </citation>
    <scope>NUCLEOTIDE SEQUENCE</scope>
    <source>
        <strain evidence="3">K 70/01</strain>
    </source>
</reference>
<sequence length="511" mass="55579">MSESPTAAAAATSSAPRRRPRRRTVLTIAAVLVIALIASVVWAFIAKAVGDRISIGLIAEPQNLDIRSTPGTPLDQILIDNVYQGLIGLDVGSIDAYRPVLATALPEVSADGREYAFELRNGVRFASGAELSVADVTESLETTLNDGTLGAENWAEVTGEGRNVTITLDQPDNTLLWTLAGREGLIFESGDHTDLTQDTNGTGPYRFHDWVRGEHLTLTRVDDYWGAEPEIRRATFRFLVDGRDAVAALRDGDVDVHTALLPSLRPEFEEDSTFRMVRAEGSDVFTLAFNSDRPPLDDPRVREALSRAIDPDAIIASQNGDGKPLGGPIPEPEPGYEDLTSVNAYDPTAARSLLAEAGQTNLSLTLTAPEFYDSAPLDLITTQLADVGVSVRVKRIPFSAWLDEVYTNRDFQLSYVDHADARDIQRYADPTSYLGYDSSRVQDLYADAIAAEDGAETERLLAEAAQRVAEDAPAKWLYNYTPTNVVASHVTGFPECNTNSRIPLEGISVGR</sequence>
<dbReference type="Proteomes" id="UP000668403">
    <property type="component" value="Unassembled WGS sequence"/>
</dbReference>